<dbReference type="Proteomes" id="UP001461498">
    <property type="component" value="Unassembled WGS sequence"/>
</dbReference>
<dbReference type="InterPro" id="IPR029052">
    <property type="entry name" value="Metallo-depent_PP-like"/>
</dbReference>
<evidence type="ECO:0000259" key="4">
    <source>
        <dbReference type="Pfam" id="PF24394"/>
    </source>
</evidence>
<keyword evidence="1" id="KW-0812">Transmembrane</keyword>
<dbReference type="SUPFAM" id="SSF56300">
    <property type="entry name" value="Metallo-dependent phosphatases"/>
    <property type="match status" value="1"/>
</dbReference>
<dbReference type="Gene3D" id="3.60.21.10">
    <property type="match status" value="1"/>
</dbReference>
<keyword evidence="1" id="KW-0472">Membrane</keyword>
<gene>
    <name evidence="5" type="ORF">O3M35_007931</name>
</gene>
<feature type="domain" description="Calcineurin-like phosphoesterase" evidence="2">
    <location>
        <begin position="55"/>
        <end position="265"/>
    </location>
</feature>
<evidence type="ECO:0008006" key="7">
    <source>
        <dbReference type="Google" id="ProtNLM"/>
    </source>
</evidence>
<dbReference type="Pfam" id="PF24394">
    <property type="entry name" value="TMEM62_C"/>
    <property type="match status" value="1"/>
</dbReference>
<dbReference type="PANTHER" id="PTHR14795:SF0">
    <property type="entry name" value="TRANSMEMBRANE PROTEIN 62"/>
    <property type="match status" value="1"/>
</dbReference>
<keyword evidence="6" id="KW-1185">Reference proteome</keyword>
<dbReference type="CDD" id="cd07401">
    <property type="entry name" value="MPP_TMEM62_N"/>
    <property type="match status" value="1"/>
</dbReference>
<sequence>MKITKAGITAVILILMLSMFVANIANLIYISDYSAFKDSKKRQHLAITNSTEHLMWFIQISDLHLSIFQDKERITEFQEFCDQTLKVIQPLTVLATGDLTDSKQEDTIGSKQFEEEWKKYKNVLDKCNSLQNIRWLDIRGNHDNFDVPGVDSSKNYFRSYSMQGKSHLRSYIEILSKGGEKYAFIGLDACPDQGLKRPFNFVGIIQEKEMKELDEMSSKAGSVANYTIWFGHYPTSCILSHGPGIRPTIGSAQNSVAYLCGHFHSMLGFVPNMYTIQRDGFLELELSDWKDNRMYRVAAIDHGLFSFVDVKHREWPLILITNPKHALYQLHDKEPTEAIRHSSYIRILVFSPDNILAVRIKLNDGAWTNCYQSKSEPHLYLHEWNPDYYANGLHNIHVSVLDEAGRERSITQPFSVDGSSMKFGVIPRMLLMLNFSASLQILFGVATVLSVLPLCFLRFVNQKYLARKKPMLQNGWLNSWVRCLWILANIDRFFIPIVLYPLYIAAGPWAIGELIEGHIGVIFIWGIFINGTYIPGSFTYGYGFVQLLFFQGPLVVFTACALDRRLNKSTNESNENPSSVDFLRIIFQNLPFIVILVLQLGMAYAFWLAYGTMSVILGPIRLWPILLTIWACYHANTIPLRKIRSAGSAWLRLQSAAADYNYPTSDQS</sequence>
<feature type="transmembrane region" description="Helical" evidence="1">
    <location>
        <begin position="582"/>
        <end position="607"/>
    </location>
</feature>
<feature type="transmembrane region" description="Helical" evidence="1">
    <location>
        <begin position="6"/>
        <end position="30"/>
    </location>
</feature>
<dbReference type="InterPro" id="IPR004843">
    <property type="entry name" value="Calcineurin-like_PHP"/>
</dbReference>
<proteinExistence type="predicted"/>
<evidence type="ECO:0000256" key="1">
    <source>
        <dbReference type="SAM" id="Phobius"/>
    </source>
</evidence>
<organism evidence="5 6">
    <name type="scientific">Rhynocoris fuscipes</name>
    <dbReference type="NCBI Taxonomy" id="488301"/>
    <lineage>
        <taxon>Eukaryota</taxon>
        <taxon>Metazoa</taxon>
        <taxon>Ecdysozoa</taxon>
        <taxon>Arthropoda</taxon>
        <taxon>Hexapoda</taxon>
        <taxon>Insecta</taxon>
        <taxon>Pterygota</taxon>
        <taxon>Neoptera</taxon>
        <taxon>Paraneoptera</taxon>
        <taxon>Hemiptera</taxon>
        <taxon>Heteroptera</taxon>
        <taxon>Panheteroptera</taxon>
        <taxon>Cimicomorpha</taxon>
        <taxon>Reduviidae</taxon>
        <taxon>Harpactorinae</taxon>
        <taxon>Harpactorini</taxon>
        <taxon>Rhynocoris</taxon>
    </lineage>
</organism>
<keyword evidence="1" id="KW-1133">Transmembrane helix</keyword>
<feature type="domain" description="TMEM62 Ig-like" evidence="3">
    <location>
        <begin position="314"/>
        <end position="419"/>
    </location>
</feature>
<evidence type="ECO:0000313" key="6">
    <source>
        <dbReference type="Proteomes" id="UP001461498"/>
    </source>
</evidence>
<name>A0AAW1DDN1_9HEMI</name>
<protein>
    <recommendedName>
        <fullName evidence="7">Transmembrane protein 62</fullName>
    </recommendedName>
</protein>
<feature type="transmembrane region" description="Helical" evidence="1">
    <location>
        <begin position="430"/>
        <end position="459"/>
    </location>
</feature>
<feature type="domain" description="TMEM62 C-terminal" evidence="4">
    <location>
        <begin position="446"/>
        <end position="566"/>
    </location>
</feature>
<dbReference type="PANTHER" id="PTHR14795">
    <property type="entry name" value="HELICASE RELATED"/>
    <property type="match status" value="1"/>
</dbReference>
<dbReference type="GO" id="GO:0016787">
    <property type="term" value="F:hydrolase activity"/>
    <property type="evidence" value="ECO:0007669"/>
    <property type="project" value="InterPro"/>
</dbReference>
<dbReference type="Pfam" id="PF00149">
    <property type="entry name" value="Metallophos"/>
    <property type="match status" value="1"/>
</dbReference>
<dbReference type="InterPro" id="IPR056229">
    <property type="entry name" value="Ig_TMM62"/>
</dbReference>
<dbReference type="InterPro" id="IPR056230">
    <property type="entry name" value="TMEM62_C"/>
</dbReference>
<evidence type="ECO:0000259" key="2">
    <source>
        <dbReference type="Pfam" id="PF00149"/>
    </source>
</evidence>
<dbReference type="EMBL" id="JAPXFL010000004">
    <property type="protein sequence ID" value="KAK9508223.1"/>
    <property type="molecule type" value="Genomic_DNA"/>
</dbReference>
<feature type="transmembrane region" description="Helical" evidence="1">
    <location>
        <begin position="514"/>
        <end position="534"/>
    </location>
</feature>
<evidence type="ECO:0000313" key="5">
    <source>
        <dbReference type="EMBL" id="KAK9508223.1"/>
    </source>
</evidence>
<feature type="transmembrane region" description="Helical" evidence="1">
    <location>
        <begin position="613"/>
        <end position="633"/>
    </location>
</feature>
<evidence type="ECO:0000259" key="3">
    <source>
        <dbReference type="Pfam" id="PF24384"/>
    </source>
</evidence>
<accession>A0AAW1DDN1</accession>
<dbReference type="InterPro" id="IPR041871">
    <property type="entry name" value="MPP_TMEM62"/>
</dbReference>
<dbReference type="Pfam" id="PF24384">
    <property type="entry name" value="Ig_TMM62"/>
    <property type="match status" value="1"/>
</dbReference>
<comment type="caution">
    <text evidence="5">The sequence shown here is derived from an EMBL/GenBank/DDBJ whole genome shotgun (WGS) entry which is preliminary data.</text>
</comment>
<reference evidence="5 6" key="1">
    <citation type="submission" date="2022-12" db="EMBL/GenBank/DDBJ databases">
        <title>Chromosome-level genome assembly of true bugs.</title>
        <authorList>
            <person name="Ma L."/>
            <person name="Li H."/>
        </authorList>
    </citation>
    <scope>NUCLEOTIDE SEQUENCE [LARGE SCALE GENOMIC DNA]</scope>
    <source>
        <strain evidence="5">Lab_2022b</strain>
    </source>
</reference>
<dbReference type="AlphaFoldDB" id="A0AAW1DDN1"/>